<evidence type="ECO:0000256" key="7">
    <source>
        <dbReference type="SAM" id="Phobius"/>
    </source>
</evidence>
<dbReference type="KEGG" id="bfm:BP422_05765"/>
<accession>A0A220MDM8</accession>
<sequence>MILKIRQFLVEIIGALLLGLSVVWLTMGRDSSLFSGWSIEWSPLWLDVKTFFLSIWLEAIPFVLLGVFFSAFIQTFVTEEQVRRWTPKNPLVALPFAGLLGFLFPVCECAIIPVVRRLIQKGMPLSVGIVFLLAGPIVNPVVLSSTYVAFARQPEMALYRGIAGFVVALIVGMLVFLFVKKNPIRLGMESQISHEADHVKATDGKLSSTFAHAVDEFFDMGKYLLFGAFISALLQVYISRDTLTDIGQTPLTSNLVMMGMAYLFSLCSEADAFIAASFANTFSSSSLLAFLVFGPMLDLKTTLMLFGTFRFGFVVKLVVAITLLVICVTMLIPM</sequence>
<evidence type="ECO:0000256" key="1">
    <source>
        <dbReference type="ARBA" id="ARBA00004651"/>
    </source>
</evidence>
<evidence type="ECO:0000256" key="3">
    <source>
        <dbReference type="ARBA" id="ARBA00022475"/>
    </source>
</evidence>
<feature type="transmembrane region" description="Helical" evidence="7">
    <location>
        <begin position="6"/>
        <end position="27"/>
    </location>
</feature>
<keyword evidence="5 7" id="KW-1133">Transmembrane helix</keyword>
<dbReference type="PANTHER" id="PTHR34184">
    <property type="entry name" value="UPF0718 PROTEIN YCGR"/>
    <property type="match status" value="1"/>
</dbReference>
<reference evidence="8 9" key="1">
    <citation type="submission" date="2016-11" db="EMBL/GenBank/DDBJ databases">
        <authorList>
            <person name="Jaros S."/>
            <person name="Januszkiewicz K."/>
            <person name="Wedrychowicz H."/>
        </authorList>
    </citation>
    <scope>NUCLEOTIDE SEQUENCE [LARGE SCALE GENOMIC DNA]</scope>
    <source>
        <strain evidence="8 9">NF2</strain>
    </source>
</reference>
<keyword evidence="6 7" id="KW-0472">Membrane</keyword>
<comment type="similarity">
    <text evidence="2">Belongs to the UPF0718 family.</text>
</comment>
<protein>
    <recommendedName>
        <fullName evidence="10">Permease</fullName>
    </recommendedName>
</protein>
<evidence type="ECO:0000313" key="8">
    <source>
        <dbReference type="EMBL" id="ASJ53096.1"/>
    </source>
</evidence>
<dbReference type="InterPro" id="IPR005524">
    <property type="entry name" value="DUF318"/>
</dbReference>
<dbReference type="GO" id="GO:0005886">
    <property type="term" value="C:plasma membrane"/>
    <property type="evidence" value="ECO:0007669"/>
    <property type="project" value="UniProtKB-SubCell"/>
</dbReference>
<dbReference type="Proteomes" id="UP000197781">
    <property type="component" value="Chromosome"/>
</dbReference>
<evidence type="ECO:0008006" key="10">
    <source>
        <dbReference type="Google" id="ProtNLM"/>
    </source>
</evidence>
<feature type="transmembrane region" description="Helical" evidence="7">
    <location>
        <begin position="48"/>
        <end position="73"/>
    </location>
</feature>
<feature type="transmembrane region" description="Helical" evidence="7">
    <location>
        <begin position="127"/>
        <end position="151"/>
    </location>
</feature>
<evidence type="ECO:0000256" key="4">
    <source>
        <dbReference type="ARBA" id="ARBA00022692"/>
    </source>
</evidence>
<keyword evidence="4 7" id="KW-0812">Transmembrane</keyword>
<evidence type="ECO:0000313" key="9">
    <source>
        <dbReference type="Proteomes" id="UP000197781"/>
    </source>
</evidence>
<dbReference type="EMBL" id="CP018145">
    <property type="protein sequence ID" value="ASJ53096.1"/>
    <property type="molecule type" value="Genomic_DNA"/>
</dbReference>
<organism evidence="8 9">
    <name type="scientific">Brevibacillus formosus</name>
    <dbReference type="NCBI Taxonomy" id="54913"/>
    <lineage>
        <taxon>Bacteria</taxon>
        <taxon>Bacillati</taxon>
        <taxon>Bacillota</taxon>
        <taxon>Bacilli</taxon>
        <taxon>Bacillales</taxon>
        <taxon>Paenibacillaceae</taxon>
        <taxon>Brevibacillus</taxon>
    </lineage>
</organism>
<dbReference type="AlphaFoldDB" id="A0A220MDM8"/>
<feature type="transmembrane region" description="Helical" evidence="7">
    <location>
        <begin position="157"/>
        <end position="179"/>
    </location>
</feature>
<comment type="subcellular location">
    <subcellularLocation>
        <location evidence="1">Cell membrane</location>
        <topology evidence="1">Multi-pass membrane protein</topology>
    </subcellularLocation>
</comment>
<evidence type="ECO:0000256" key="6">
    <source>
        <dbReference type="ARBA" id="ARBA00023136"/>
    </source>
</evidence>
<keyword evidence="3" id="KW-1003">Cell membrane</keyword>
<dbReference type="InterPro" id="IPR052923">
    <property type="entry name" value="UPF0718"/>
</dbReference>
<dbReference type="PANTHER" id="PTHR34184:SF4">
    <property type="entry name" value="UPF0718 PROTEIN YCGR"/>
    <property type="match status" value="1"/>
</dbReference>
<evidence type="ECO:0000256" key="2">
    <source>
        <dbReference type="ARBA" id="ARBA00006386"/>
    </source>
</evidence>
<proteinExistence type="inferred from homology"/>
<name>A0A220MDM8_9BACL</name>
<gene>
    <name evidence="8" type="ORF">BP422_05765</name>
</gene>
<feature type="transmembrane region" description="Helical" evidence="7">
    <location>
        <begin position="93"/>
        <end position="115"/>
    </location>
</feature>
<feature type="transmembrane region" description="Helical" evidence="7">
    <location>
        <begin position="313"/>
        <end position="332"/>
    </location>
</feature>
<feature type="transmembrane region" description="Helical" evidence="7">
    <location>
        <begin position="246"/>
        <end position="265"/>
    </location>
</feature>
<dbReference type="Pfam" id="PF03773">
    <property type="entry name" value="ArsP_1"/>
    <property type="match status" value="1"/>
</dbReference>
<evidence type="ECO:0000256" key="5">
    <source>
        <dbReference type="ARBA" id="ARBA00022989"/>
    </source>
</evidence>
<feature type="transmembrane region" description="Helical" evidence="7">
    <location>
        <begin position="272"/>
        <end position="293"/>
    </location>
</feature>
<feature type="transmembrane region" description="Helical" evidence="7">
    <location>
        <begin position="223"/>
        <end position="240"/>
    </location>
</feature>